<organism evidence="2 3">
    <name type="scientific">Clydaea vesicula</name>
    <dbReference type="NCBI Taxonomy" id="447962"/>
    <lineage>
        <taxon>Eukaryota</taxon>
        <taxon>Fungi</taxon>
        <taxon>Fungi incertae sedis</taxon>
        <taxon>Chytridiomycota</taxon>
        <taxon>Chytridiomycota incertae sedis</taxon>
        <taxon>Chytridiomycetes</taxon>
        <taxon>Lobulomycetales</taxon>
        <taxon>Lobulomycetaceae</taxon>
        <taxon>Clydaea</taxon>
    </lineage>
</organism>
<reference evidence="2" key="1">
    <citation type="submission" date="2020-05" db="EMBL/GenBank/DDBJ databases">
        <title>Phylogenomic resolution of chytrid fungi.</title>
        <authorList>
            <person name="Stajich J.E."/>
            <person name="Amses K."/>
            <person name="Simmons R."/>
            <person name="Seto K."/>
            <person name="Myers J."/>
            <person name="Bonds A."/>
            <person name="Quandt C.A."/>
            <person name="Barry K."/>
            <person name="Liu P."/>
            <person name="Grigoriev I."/>
            <person name="Longcore J.E."/>
            <person name="James T.Y."/>
        </authorList>
    </citation>
    <scope>NUCLEOTIDE SEQUENCE</scope>
    <source>
        <strain evidence="2">JEL0476</strain>
    </source>
</reference>
<evidence type="ECO:0000313" key="3">
    <source>
        <dbReference type="Proteomes" id="UP001211065"/>
    </source>
</evidence>
<keyword evidence="1" id="KW-0472">Membrane</keyword>
<dbReference type="Gene3D" id="1.10.472.10">
    <property type="entry name" value="Cyclin-like"/>
    <property type="match status" value="1"/>
</dbReference>
<proteinExistence type="predicted"/>
<keyword evidence="1" id="KW-0812">Transmembrane</keyword>
<accession>A0AAD5TW44</accession>
<evidence type="ECO:0000313" key="2">
    <source>
        <dbReference type="EMBL" id="KAJ3212537.1"/>
    </source>
</evidence>
<name>A0AAD5TW44_9FUNG</name>
<protein>
    <submittedName>
        <fullName evidence="2">Uncharacterized protein</fullName>
    </submittedName>
</protein>
<sequence length="315" mass="36441">MIVQFISITYLVFVILGWTAIACINGLKPELLPAVGKDTSGVLGKMELKRPIGFLNENDVLRSFFIAETILKNLGISAKNLAQRNHLANEIFAIYKNTEISFDAITTTISLLYLSRLALALKNDTFKKNFNRSSINPFKSWITSLLLADTFLNDFPAKITVWATVLKYSPADILKMRCQMLNAINFKLAVTDSELQDWFHYIEISFTTFKQKLYKLLDKSAVQRKKSIASQQVQNFHKLKFKKFKENSKYNKALDLIEKKRISSNLLKFNSDLKNENIALDDNKEKKKYIFEQHRFLCNVLMYTDLKMNDVKLNY</sequence>
<keyword evidence="3" id="KW-1185">Reference proteome</keyword>
<dbReference type="Proteomes" id="UP001211065">
    <property type="component" value="Unassembled WGS sequence"/>
</dbReference>
<dbReference type="AlphaFoldDB" id="A0AAD5TW44"/>
<feature type="transmembrane region" description="Helical" evidence="1">
    <location>
        <begin position="6"/>
        <end position="27"/>
    </location>
</feature>
<dbReference type="EMBL" id="JADGJW010000774">
    <property type="protein sequence ID" value="KAJ3212537.1"/>
    <property type="molecule type" value="Genomic_DNA"/>
</dbReference>
<comment type="caution">
    <text evidence="2">The sequence shown here is derived from an EMBL/GenBank/DDBJ whole genome shotgun (WGS) entry which is preliminary data.</text>
</comment>
<dbReference type="CDD" id="cd20557">
    <property type="entry name" value="CYCLIN_ScPCL1-like"/>
    <property type="match status" value="1"/>
</dbReference>
<evidence type="ECO:0000256" key="1">
    <source>
        <dbReference type="SAM" id="Phobius"/>
    </source>
</evidence>
<keyword evidence="1" id="KW-1133">Transmembrane helix</keyword>
<gene>
    <name evidence="2" type="ORF">HK099_007707</name>
</gene>